<feature type="domain" description="Orn/DAP/Arg decarboxylase 2 N-terminal" evidence="14">
    <location>
        <begin position="49"/>
        <end position="285"/>
    </location>
</feature>
<proteinExistence type="inferred from homology"/>
<keyword evidence="16" id="KW-1185">Reference proteome</keyword>
<accession>A0AAE1AWC6</accession>
<comment type="function">
    <text evidence="8">Catalyzes the first and rate-limiting step of polyamine biosynthesis that converts ornithine into putrescine, which is the precursor for the polyamines, spermidine and spermine. Polyamines are essential for cell proliferation and are implicated in cellular processes, ranging from DNA replication to apoptosis.</text>
</comment>
<dbReference type="SUPFAM" id="SSF51419">
    <property type="entry name" value="PLP-binding barrel"/>
    <property type="match status" value="1"/>
</dbReference>
<dbReference type="PANTHER" id="PTHR11482:SF6">
    <property type="entry name" value="ORNITHINE DECARBOXYLASE 1-RELATED"/>
    <property type="match status" value="1"/>
</dbReference>
<dbReference type="Pfam" id="PF00278">
    <property type="entry name" value="Orn_DAP_Arg_deC"/>
    <property type="match status" value="1"/>
</dbReference>
<dbReference type="InterPro" id="IPR022643">
    <property type="entry name" value="De-COase2_C"/>
</dbReference>
<comment type="subunit">
    <text evidence="9">Homodimer. Only the dimer is catalytically active, as the active sites are constructed of residues from both monomers.</text>
</comment>
<evidence type="ECO:0000256" key="2">
    <source>
        <dbReference type="ARBA" id="ARBA00008872"/>
    </source>
</evidence>
<dbReference type="CDD" id="cd00622">
    <property type="entry name" value="PLPDE_III_ODC"/>
    <property type="match status" value="1"/>
</dbReference>
<evidence type="ECO:0000256" key="7">
    <source>
        <dbReference type="ARBA" id="ARBA00034138"/>
    </source>
</evidence>
<comment type="similarity">
    <text evidence="2 12">Belongs to the Orn/Lys/Arg decarboxylase class-II family.</text>
</comment>
<dbReference type="Pfam" id="PF02784">
    <property type="entry name" value="Orn_Arg_deC_N"/>
    <property type="match status" value="1"/>
</dbReference>
<dbReference type="InterPro" id="IPR022644">
    <property type="entry name" value="De-COase2_N"/>
</dbReference>
<evidence type="ECO:0000259" key="14">
    <source>
        <dbReference type="Pfam" id="PF02784"/>
    </source>
</evidence>
<evidence type="ECO:0000256" key="6">
    <source>
        <dbReference type="ARBA" id="ARBA00034115"/>
    </source>
</evidence>
<name>A0AAE1AWC6_9GAST</name>
<comment type="cofactor">
    <cofactor evidence="1 11">
        <name>pyridoxal 5'-phosphate</name>
        <dbReference type="ChEBI" id="CHEBI:597326"/>
    </cofactor>
</comment>
<keyword evidence="4" id="KW-0620">Polyamine biosynthesis</keyword>
<evidence type="ECO:0000256" key="9">
    <source>
        <dbReference type="ARBA" id="ARBA00046672"/>
    </source>
</evidence>
<evidence type="ECO:0000256" key="10">
    <source>
        <dbReference type="ARBA" id="ARBA00049127"/>
    </source>
</evidence>
<feature type="active site" description="Proton donor" evidence="11">
    <location>
        <position position="374"/>
    </location>
</feature>
<dbReference type="GO" id="GO:0004586">
    <property type="term" value="F:ornithine decarboxylase activity"/>
    <property type="evidence" value="ECO:0007669"/>
    <property type="project" value="UniProtKB-EC"/>
</dbReference>
<dbReference type="Proteomes" id="UP001283361">
    <property type="component" value="Unassembled WGS sequence"/>
</dbReference>
<evidence type="ECO:0000256" key="12">
    <source>
        <dbReference type="RuleBase" id="RU003737"/>
    </source>
</evidence>
<keyword evidence="3 11" id="KW-0663">Pyridoxal phosphate</keyword>
<evidence type="ECO:0000313" key="15">
    <source>
        <dbReference type="EMBL" id="KAK3794571.1"/>
    </source>
</evidence>
<dbReference type="SUPFAM" id="SSF50621">
    <property type="entry name" value="Alanine racemase C-terminal domain-like"/>
    <property type="match status" value="1"/>
</dbReference>
<gene>
    <name evidence="15" type="ORF">RRG08_003720</name>
</gene>
<dbReference type="PROSITE" id="PS00878">
    <property type="entry name" value="ODR_DC_2_1"/>
    <property type="match status" value="1"/>
</dbReference>
<evidence type="ECO:0000256" key="11">
    <source>
        <dbReference type="PIRSR" id="PIRSR600183-50"/>
    </source>
</evidence>
<dbReference type="PRINTS" id="PR01179">
    <property type="entry name" value="ODADCRBXLASE"/>
</dbReference>
<dbReference type="PROSITE" id="PS00879">
    <property type="entry name" value="ODR_DC_2_2"/>
    <property type="match status" value="1"/>
</dbReference>
<dbReference type="Gene3D" id="3.20.20.10">
    <property type="entry name" value="Alanine racemase"/>
    <property type="match status" value="1"/>
</dbReference>
<dbReference type="InterPro" id="IPR002433">
    <property type="entry name" value="Orn_de-COase"/>
</dbReference>
<sequence>MKHHLIPAASDVEVFPDTTVFDVADLVKCKIAELEAEGSDDAFFVCDVGDIIKKDIAWREMLPRVTPFYAVKCNTDETVIRTLVNLGLGFDCASKGEIAQVLKHGVSPARIIYANPCKQKSFLKYAAKYGVDLMTFDNEAELIKIKELYPNARLVLRILPTLQVQVQCELGNKFGCHPDNVLQLLMKAKELNLNVMGISFHVGSGVEEAKAFSYAVQQAKDAWDLAVEMGFEMTLLDIGGGFPGQESSPITFEEIAIVLNHALDYHFPKDSGVRIIAEPGRYYVASAFTLTCNIIAKRTVARDIPENDDFKVGSPDCHHKQVLTQNDEPSHMYYLNDGLYGSFNSLMYDHAKVEPRVLNDSPYSFSSSVWGPTCDGLDCIMQECRLPEMEVGQWMYFRDMGAYTMCAGSTFNGMPRPSCFYICTSQLWTKLYPDEISDKRRCTKLPNHHHVDQSNVELQEIVGPISCCPGEELLLS</sequence>
<feature type="modified residue" description="N6-(pyridoxal phosphate)lysine" evidence="11">
    <location>
        <position position="72"/>
    </location>
</feature>
<feature type="domain" description="Orn/DAP/Arg decarboxylase 2 C-terminal" evidence="13">
    <location>
        <begin position="44"/>
        <end position="401"/>
    </location>
</feature>
<dbReference type="InterPro" id="IPR009006">
    <property type="entry name" value="Ala_racemase/Decarboxylase_C"/>
</dbReference>
<evidence type="ECO:0000313" key="16">
    <source>
        <dbReference type="Proteomes" id="UP001283361"/>
    </source>
</evidence>
<comment type="catalytic activity">
    <reaction evidence="10">
        <text>L-ornithine + H(+) = putrescine + CO2</text>
        <dbReference type="Rhea" id="RHEA:22964"/>
        <dbReference type="ChEBI" id="CHEBI:15378"/>
        <dbReference type="ChEBI" id="CHEBI:16526"/>
        <dbReference type="ChEBI" id="CHEBI:46911"/>
        <dbReference type="ChEBI" id="CHEBI:326268"/>
        <dbReference type="EC" id="4.1.1.17"/>
    </reaction>
</comment>
<protein>
    <recommendedName>
        <fullName evidence="7">ornithine decarboxylase</fullName>
        <ecNumber evidence="7">4.1.1.17</ecNumber>
    </recommendedName>
</protein>
<evidence type="ECO:0000256" key="3">
    <source>
        <dbReference type="ARBA" id="ARBA00022898"/>
    </source>
</evidence>
<dbReference type="InterPro" id="IPR022657">
    <property type="entry name" value="De-COase2_CS"/>
</dbReference>
<organism evidence="15 16">
    <name type="scientific">Elysia crispata</name>
    <name type="common">lettuce slug</name>
    <dbReference type="NCBI Taxonomy" id="231223"/>
    <lineage>
        <taxon>Eukaryota</taxon>
        <taxon>Metazoa</taxon>
        <taxon>Spiralia</taxon>
        <taxon>Lophotrochozoa</taxon>
        <taxon>Mollusca</taxon>
        <taxon>Gastropoda</taxon>
        <taxon>Heterobranchia</taxon>
        <taxon>Euthyneura</taxon>
        <taxon>Panpulmonata</taxon>
        <taxon>Sacoglossa</taxon>
        <taxon>Placobranchoidea</taxon>
        <taxon>Plakobranchidae</taxon>
        <taxon>Elysia</taxon>
    </lineage>
</organism>
<evidence type="ECO:0000256" key="5">
    <source>
        <dbReference type="ARBA" id="ARBA00023239"/>
    </source>
</evidence>
<dbReference type="AlphaFoldDB" id="A0AAE1AWC6"/>
<dbReference type="EC" id="4.1.1.17" evidence="7"/>
<dbReference type="InterPro" id="IPR022653">
    <property type="entry name" value="De-COase2_pyr-phos_BS"/>
</dbReference>
<dbReference type="Gene3D" id="2.40.37.10">
    <property type="entry name" value="Lyase, Ornithine Decarboxylase, Chain A, domain 1"/>
    <property type="match status" value="1"/>
</dbReference>
<dbReference type="FunFam" id="2.40.37.10:FF:000005">
    <property type="entry name" value="Ornithine decarboxylase"/>
    <property type="match status" value="1"/>
</dbReference>
<evidence type="ECO:0000256" key="1">
    <source>
        <dbReference type="ARBA" id="ARBA00001933"/>
    </source>
</evidence>
<evidence type="ECO:0000256" key="4">
    <source>
        <dbReference type="ARBA" id="ARBA00023115"/>
    </source>
</evidence>
<reference evidence="15" key="1">
    <citation type="journal article" date="2023" name="G3 (Bethesda)">
        <title>A reference genome for the long-term kleptoplast-retaining sea slug Elysia crispata morphotype clarki.</title>
        <authorList>
            <person name="Eastman K.E."/>
            <person name="Pendleton A.L."/>
            <person name="Shaikh M.A."/>
            <person name="Suttiyut T."/>
            <person name="Ogas R."/>
            <person name="Tomko P."/>
            <person name="Gavelis G."/>
            <person name="Widhalm J.R."/>
            <person name="Wisecaver J.H."/>
        </authorList>
    </citation>
    <scope>NUCLEOTIDE SEQUENCE</scope>
    <source>
        <strain evidence="15">ECLA1</strain>
    </source>
</reference>
<dbReference type="GO" id="GO:0005737">
    <property type="term" value="C:cytoplasm"/>
    <property type="evidence" value="ECO:0007669"/>
    <property type="project" value="TreeGrafter"/>
</dbReference>
<dbReference type="PANTHER" id="PTHR11482">
    <property type="entry name" value="ARGININE/DIAMINOPIMELATE/ORNITHINE DECARBOXYLASE"/>
    <property type="match status" value="1"/>
</dbReference>
<comment type="caution">
    <text evidence="15">The sequence shown here is derived from an EMBL/GenBank/DDBJ whole genome shotgun (WGS) entry which is preliminary data.</text>
</comment>
<dbReference type="InterPro" id="IPR000183">
    <property type="entry name" value="Orn/DAP/Arg_de-COase"/>
</dbReference>
<dbReference type="FunFam" id="3.20.20.10:FF:000005">
    <property type="entry name" value="Ornithine decarboxylase"/>
    <property type="match status" value="1"/>
</dbReference>
<evidence type="ECO:0000259" key="13">
    <source>
        <dbReference type="Pfam" id="PF00278"/>
    </source>
</evidence>
<dbReference type="PRINTS" id="PR01182">
    <property type="entry name" value="ORNDCRBXLASE"/>
</dbReference>
<comment type="pathway">
    <text evidence="6">Amine and polyamine biosynthesis; putrescine biosynthesis via L-ornithine pathway; putrescine from L-ornithine: step 1/1.</text>
</comment>
<keyword evidence="5" id="KW-0456">Lyase</keyword>
<evidence type="ECO:0000256" key="8">
    <source>
        <dbReference type="ARBA" id="ARBA00037173"/>
    </source>
</evidence>
<dbReference type="GO" id="GO:0033387">
    <property type="term" value="P:putrescine biosynthetic process from arginine, via ornithine"/>
    <property type="evidence" value="ECO:0007669"/>
    <property type="project" value="TreeGrafter"/>
</dbReference>
<dbReference type="EMBL" id="JAWDGP010001105">
    <property type="protein sequence ID" value="KAK3794571.1"/>
    <property type="molecule type" value="Genomic_DNA"/>
</dbReference>
<dbReference type="InterPro" id="IPR029066">
    <property type="entry name" value="PLP-binding_barrel"/>
</dbReference>